<dbReference type="PROSITE" id="PS50054">
    <property type="entry name" value="TYR_PHOSPHATASE_DUAL"/>
    <property type="match status" value="1"/>
</dbReference>
<dbReference type="AlphaFoldDB" id="A0A8T2ANV5"/>
<dbReference type="GO" id="GO:0005737">
    <property type="term" value="C:cytoplasm"/>
    <property type="evidence" value="ECO:0007669"/>
    <property type="project" value="UniProtKB-SubCell"/>
</dbReference>
<dbReference type="EMBL" id="JAEFBK010000008">
    <property type="protein sequence ID" value="KAG7576230.1"/>
    <property type="molecule type" value="Genomic_DNA"/>
</dbReference>
<name>A0A8T2ANV5_9BRAS</name>
<accession>A0A8T2ANV5</accession>
<evidence type="ECO:0000256" key="1">
    <source>
        <dbReference type="ARBA" id="ARBA00004123"/>
    </source>
</evidence>
<evidence type="ECO:0000313" key="14">
    <source>
        <dbReference type="Proteomes" id="UP000694240"/>
    </source>
</evidence>
<dbReference type="GO" id="GO:0004722">
    <property type="term" value="F:protein serine/threonine phosphatase activity"/>
    <property type="evidence" value="ECO:0007669"/>
    <property type="project" value="UniProtKB-EC"/>
</dbReference>
<dbReference type="GO" id="GO:0033550">
    <property type="term" value="F:MAP kinase tyrosine phosphatase activity"/>
    <property type="evidence" value="ECO:0007669"/>
    <property type="project" value="TreeGrafter"/>
</dbReference>
<keyword evidence="4" id="KW-0963">Cytoplasm</keyword>
<dbReference type="InterPro" id="IPR000340">
    <property type="entry name" value="Dual-sp_phosphatase_cat-dom"/>
</dbReference>
<dbReference type="GO" id="GO:0005634">
    <property type="term" value="C:nucleus"/>
    <property type="evidence" value="ECO:0007669"/>
    <property type="project" value="UniProtKB-SubCell"/>
</dbReference>
<dbReference type="Pfam" id="PF00782">
    <property type="entry name" value="DSPc"/>
    <property type="match status" value="1"/>
</dbReference>
<reference evidence="13 14" key="1">
    <citation type="submission" date="2020-12" db="EMBL/GenBank/DDBJ databases">
        <title>Concerted genomic and epigenomic changes stabilize Arabidopsis allopolyploids.</title>
        <authorList>
            <person name="Chen Z."/>
        </authorList>
    </citation>
    <scope>NUCLEOTIDE SEQUENCE [LARGE SCALE GENOMIC DNA]</scope>
    <source>
        <strain evidence="13">Allo738</strain>
        <tissue evidence="13">Leaf</tissue>
    </source>
</reference>
<dbReference type="GO" id="GO:0008330">
    <property type="term" value="F:protein tyrosine/threonine phosphatase activity"/>
    <property type="evidence" value="ECO:0007669"/>
    <property type="project" value="TreeGrafter"/>
</dbReference>
<dbReference type="GO" id="GO:0017017">
    <property type="term" value="F:MAP kinase tyrosine/serine/threonine phosphatase activity"/>
    <property type="evidence" value="ECO:0007669"/>
    <property type="project" value="TreeGrafter"/>
</dbReference>
<dbReference type="Proteomes" id="UP000694240">
    <property type="component" value="Chromosome 8"/>
</dbReference>
<evidence type="ECO:0000256" key="7">
    <source>
        <dbReference type="ARBA" id="ARBA00023242"/>
    </source>
</evidence>
<proteinExistence type="inferred from homology"/>
<evidence type="ECO:0000256" key="8">
    <source>
        <dbReference type="ARBA" id="ARBA00047761"/>
    </source>
</evidence>
<dbReference type="PROSITE" id="PS50056">
    <property type="entry name" value="TYR_PHOSPHATASE_2"/>
    <property type="match status" value="1"/>
</dbReference>
<keyword evidence="6" id="KW-0904">Protein phosphatase</keyword>
<gene>
    <name evidence="13" type="ORF">ISN45_Aa03g006440</name>
</gene>
<comment type="catalytic activity">
    <reaction evidence="9">
        <text>O-phospho-L-threonyl-[protein] + H2O = L-threonyl-[protein] + phosphate</text>
        <dbReference type="Rhea" id="RHEA:47004"/>
        <dbReference type="Rhea" id="RHEA-COMP:11060"/>
        <dbReference type="Rhea" id="RHEA-COMP:11605"/>
        <dbReference type="ChEBI" id="CHEBI:15377"/>
        <dbReference type="ChEBI" id="CHEBI:30013"/>
        <dbReference type="ChEBI" id="CHEBI:43474"/>
        <dbReference type="ChEBI" id="CHEBI:61977"/>
        <dbReference type="EC" id="3.1.3.16"/>
    </reaction>
</comment>
<feature type="domain" description="Tyrosine specific protein phosphatases" evidence="12">
    <location>
        <begin position="78"/>
        <end position="154"/>
    </location>
</feature>
<dbReference type="PANTHER" id="PTHR10159:SF503">
    <property type="entry name" value="DUAL SPECIFICITY PROTEIN PHOSPHATASE 1B"/>
    <property type="match status" value="1"/>
</dbReference>
<dbReference type="CDD" id="cd14498">
    <property type="entry name" value="DSP"/>
    <property type="match status" value="1"/>
</dbReference>
<comment type="similarity">
    <text evidence="3">Belongs to the protein-tyrosine phosphatase family. Non-receptor class dual specificity subfamily.</text>
</comment>
<evidence type="ECO:0000256" key="4">
    <source>
        <dbReference type="ARBA" id="ARBA00022490"/>
    </source>
</evidence>
<keyword evidence="5" id="KW-0378">Hydrolase</keyword>
<protein>
    <submittedName>
        <fullName evidence="13">Dual specificity phosphatase catalytic domain</fullName>
    </submittedName>
</protein>
<evidence type="ECO:0000256" key="5">
    <source>
        <dbReference type="ARBA" id="ARBA00022801"/>
    </source>
</evidence>
<evidence type="ECO:0000256" key="10">
    <source>
        <dbReference type="ARBA" id="ARBA00051722"/>
    </source>
</evidence>
<dbReference type="GO" id="GO:0043409">
    <property type="term" value="P:negative regulation of MAPK cascade"/>
    <property type="evidence" value="ECO:0007669"/>
    <property type="project" value="TreeGrafter"/>
</dbReference>
<evidence type="ECO:0000256" key="3">
    <source>
        <dbReference type="ARBA" id="ARBA00008601"/>
    </source>
</evidence>
<dbReference type="SMART" id="SM00195">
    <property type="entry name" value="DSPc"/>
    <property type="match status" value="1"/>
</dbReference>
<keyword evidence="7" id="KW-0539">Nucleus</keyword>
<evidence type="ECO:0000256" key="6">
    <source>
        <dbReference type="ARBA" id="ARBA00022912"/>
    </source>
</evidence>
<dbReference type="InterPro" id="IPR020422">
    <property type="entry name" value="TYR_PHOSPHATASE_DUAL_dom"/>
</dbReference>
<comment type="catalytic activity">
    <reaction evidence="8">
        <text>O-phospho-L-seryl-[protein] + H2O = L-seryl-[protein] + phosphate</text>
        <dbReference type="Rhea" id="RHEA:20629"/>
        <dbReference type="Rhea" id="RHEA-COMP:9863"/>
        <dbReference type="Rhea" id="RHEA-COMP:11604"/>
        <dbReference type="ChEBI" id="CHEBI:15377"/>
        <dbReference type="ChEBI" id="CHEBI:29999"/>
        <dbReference type="ChEBI" id="CHEBI:43474"/>
        <dbReference type="ChEBI" id="CHEBI:83421"/>
        <dbReference type="EC" id="3.1.3.16"/>
    </reaction>
</comment>
<comment type="subcellular location">
    <subcellularLocation>
        <location evidence="2">Cytoplasm</location>
    </subcellularLocation>
    <subcellularLocation>
        <location evidence="1">Nucleus</location>
    </subcellularLocation>
</comment>
<organism evidence="13 14">
    <name type="scientific">Arabidopsis thaliana x Arabidopsis arenosa</name>
    <dbReference type="NCBI Taxonomy" id="1240361"/>
    <lineage>
        <taxon>Eukaryota</taxon>
        <taxon>Viridiplantae</taxon>
        <taxon>Streptophyta</taxon>
        <taxon>Embryophyta</taxon>
        <taxon>Tracheophyta</taxon>
        <taxon>Spermatophyta</taxon>
        <taxon>Magnoliopsida</taxon>
        <taxon>eudicotyledons</taxon>
        <taxon>Gunneridae</taxon>
        <taxon>Pentapetalae</taxon>
        <taxon>rosids</taxon>
        <taxon>malvids</taxon>
        <taxon>Brassicales</taxon>
        <taxon>Brassicaceae</taxon>
        <taxon>Camelineae</taxon>
        <taxon>Arabidopsis</taxon>
    </lineage>
</organism>
<evidence type="ECO:0000259" key="12">
    <source>
        <dbReference type="PROSITE" id="PS50056"/>
    </source>
</evidence>
<evidence type="ECO:0000259" key="11">
    <source>
        <dbReference type="PROSITE" id="PS50054"/>
    </source>
</evidence>
<comment type="catalytic activity">
    <reaction evidence="10">
        <text>O-phospho-L-tyrosyl-[protein] + H2O = L-tyrosyl-[protein] + phosphate</text>
        <dbReference type="Rhea" id="RHEA:10684"/>
        <dbReference type="Rhea" id="RHEA-COMP:10136"/>
        <dbReference type="Rhea" id="RHEA-COMP:20101"/>
        <dbReference type="ChEBI" id="CHEBI:15377"/>
        <dbReference type="ChEBI" id="CHEBI:43474"/>
        <dbReference type="ChEBI" id="CHEBI:46858"/>
        <dbReference type="ChEBI" id="CHEBI:61978"/>
        <dbReference type="EC" id="3.1.3.48"/>
    </reaction>
</comment>
<dbReference type="FunFam" id="3.90.190.10:FF:000056">
    <property type="entry name" value="Dual specificity phosphatase 12"/>
    <property type="match status" value="1"/>
</dbReference>
<dbReference type="InterPro" id="IPR000387">
    <property type="entry name" value="Tyr_Pase_dom"/>
</dbReference>
<comment type="caution">
    <text evidence="13">The sequence shown here is derived from an EMBL/GenBank/DDBJ whole genome shotgun (WGS) entry which is preliminary data.</text>
</comment>
<sequence>MNKWNFEKNREMEKVVDLFGVGEANTQKLLKGGKDLSEIQQGLFIGSVAEATNKDLLKSSNITHILTIAVALAPPYPDDFVYKVIEVVDRDETDLTVYFDECFSFIDQAIQSGGGVLVHCFMGMSRSVTIVVAYLMKKHGMGFSKAMELVRSRRHQAYPNPGFISQLQQFEKSLQVHGEDSVSADKKIQDSVMMNSQEIPNKYHEPHDDQKTS</sequence>
<dbReference type="PANTHER" id="PTHR10159">
    <property type="entry name" value="DUAL SPECIFICITY PROTEIN PHOSPHATASE"/>
    <property type="match status" value="1"/>
</dbReference>
<evidence type="ECO:0000256" key="2">
    <source>
        <dbReference type="ARBA" id="ARBA00004496"/>
    </source>
</evidence>
<evidence type="ECO:0000313" key="13">
    <source>
        <dbReference type="EMBL" id="KAG7576230.1"/>
    </source>
</evidence>
<keyword evidence="14" id="KW-1185">Reference proteome</keyword>
<feature type="domain" description="Tyrosine-protein phosphatase" evidence="11">
    <location>
        <begin position="35"/>
        <end position="176"/>
    </location>
</feature>
<evidence type="ECO:0000256" key="9">
    <source>
        <dbReference type="ARBA" id="ARBA00048336"/>
    </source>
</evidence>